<reference evidence="8" key="2">
    <citation type="submission" date="2020-09" db="EMBL/GenBank/DDBJ databases">
        <authorList>
            <person name="Sun Q."/>
            <person name="Zhou Y."/>
        </authorList>
    </citation>
    <scope>NUCLEOTIDE SEQUENCE</scope>
    <source>
        <strain evidence="8">CGMCC 4.7278</strain>
    </source>
</reference>
<dbReference type="SUPFAM" id="SSF56112">
    <property type="entry name" value="Protein kinase-like (PK-like)"/>
    <property type="match status" value="1"/>
</dbReference>
<dbReference type="RefSeq" id="WP_188830638.1">
    <property type="nucleotide sequence ID" value="NZ_BMMW01000004.1"/>
</dbReference>
<feature type="domain" description="Protein kinase" evidence="7">
    <location>
        <begin position="16"/>
        <end position="275"/>
    </location>
</feature>
<keyword evidence="9" id="KW-1185">Reference proteome</keyword>
<organism evidence="8 9">
    <name type="scientific">Nocardia camponoti</name>
    <dbReference type="NCBI Taxonomy" id="1616106"/>
    <lineage>
        <taxon>Bacteria</taxon>
        <taxon>Bacillati</taxon>
        <taxon>Actinomycetota</taxon>
        <taxon>Actinomycetes</taxon>
        <taxon>Mycobacteriales</taxon>
        <taxon>Nocardiaceae</taxon>
        <taxon>Nocardia</taxon>
    </lineage>
</organism>
<evidence type="ECO:0000313" key="8">
    <source>
        <dbReference type="EMBL" id="GGK64583.1"/>
    </source>
</evidence>
<dbReference type="PROSITE" id="PS00108">
    <property type="entry name" value="PROTEIN_KINASE_ST"/>
    <property type="match status" value="1"/>
</dbReference>
<evidence type="ECO:0000259" key="7">
    <source>
        <dbReference type="PROSITE" id="PS50011"/>
    </source>
</evidence>
<dbReference type="EMBL" id="BMMW01000004">
    <property type="protein sequence ID" value="GGK64583.1"/>
    <property type="molecule type" value="Genomic_DNA"/>
</dbReference>
<protein>
    <recommendedName>
        <fullName evidence="7">Protein kinase domain-containing protein</fullName>
    </recommendedName>
</protein>
<dbReference type="AlphaFoldDB" id="A0A917QRN4"/>
<dbReference type="InterPro" id="IPR000719">
    <property type="entry name" value="Prot_kinase_dom"/>
</dbReference>
<dbReference type="CDD" id="cd14014">
    <property type="entry name" value="STKc_PknB_like"/>
    <property type="match status" value="1"/>
</dbReference>
<dbReference type="PROSITE" id="PS00107">
    <property type="entry name" value="PROTEIN_KINASE_ATP"/>
    <property type="match status" value="1"/>
</dbReference>
<evidence type="ECO:0000256" key="3">
    <source>
        <dbReference type="ARBA" id="ARBA00022777"/>
    </source>
</evidence>
<evidence type="ECO:0000256" key="4">
    <source>
        <dbReference type="ARBA" id="ARBA00022840"/>
    </source>
</evidence>
<feature type="binding site" evidence="5">
    <location>
        <position position="44"/>
    </location>
    <ligand>
        <name>ATP</name>
        <dbReference type="ChEBI" id="CHEBI:30616"/>
    </ligand>
</feature>
<dbReference type="PANTHER" id="PTHR43289">
    <property type="entry name" value="MITOGEN-ACTIVATED PROTEIN KINASE KINASE KINASE 20-RELATED"/>
    <property type="match status" value="1"/>
</dbReference>
<keyword evidence="6" id="KW-0812">Transmembrane</keyword>
<keyword evidence="6" id="KW-0472">Membrane</keyword>
<dbReference type="GO" id="GO:0005524">
    <property type="term" value="F:ATP binding"/>
    <property type="evidence" value="ECO:0007669"/>
    <property type="project" value="UniProtKB-UniRule"/>
</dbReference>
<evidence type="ECO:0000256" key="2">
    <source>
        <dbReference type="ARBA" id="ARBA00022741"/>
    </source>
</evidence>
<dbReference type="Pfam" id="PF00069">
    <property type="entry name" value="Pkinase"/>
    <property type="match status" value="1"/>
</dbReference>
<dbReference type="SMART" id="SM00220">
    <property type="entry name" value="S_TKc"/>
    <property type="match status" value="1"/>
</dbReference>
<gene>
    <name evidence="8" type="ORF">GCM10011591_40990</name>
</gene>
<proteinExistence type="predicted"/>
<keyword evidence="3" id="KW-0418">Kinase</keyword>
<dbReference type="InterPro" id="IPR017441">
    <property type="entry name" value="Protein_kinase_ATP_BS"/>
</dbReference>
<comment type="caution">
    <text evidence="8">The sequence shown here is derived from an EMBL/GenBank/DDBJ whole genome shotgun (WGS) entry which is preliminary data.</text>
</comment>
<dbReference type="GO" id="GO:0004674">
    <property type="term" value="F:protein serine/threonine kinase activity"/>
    <property type="evidence" value="ECO:0007669"/>
    <property type="project" value="TreeGrafter"/>
</dbReference>
<dbReference type="Proteomes" id="UP000612956">
    <property type="component" value="Unassembled WGS sequence"/>
</dbReference>
<dbReference type="PROSITE" id="PS50011">
    <property type="entry name" value="PROTEIN_KINASE_DOM"/>
    <property type="match status" value="1"/>
</dbReference>
<evidence type="ECO:0000313" key="9">
    <source>
        <dbReference type="Proteomes" id="UP000612956"/>
    </source>
</evidence>
<evidence type="ECO:0000256" key="5">
    <source>
        <dbReference type="PROSITE-ProRule" id="PRU10141"/>
    </source>
</evidence>
<keyword evidence="1" id="KW-0808">Transferase</keyword>
<dbReference type="InterPro" id="IPR008271">
    <property type="entry name" value="Ser/Thr_kinase_AS"/>
</dbReference>
<sequence length="621" mass="64661">MIKALSGGEPKMVSHYRILGLLGAGGMGRVLLGVAPDGRFVAIKQIHARLLDERDYRARFHREVAISTRVSGAFTAAVVDFDTNAETPWLASVFIAGVGLDRAIEQYGPLPVSSVRTLASGLASALHSIHQTGLIHRDLKPANVILASDGPRVIDFGIARANESEEVLTEVGSVLGSPAYMSPEQAGADTVTAASDIFALGSLLYMAATGVNAFAATSAPVTLFNIVHSEPDFAKVPPPLRELIAGCLRKNARDRPTASQILDYLGVLPMASPWPEPIHRDIAAQGASLRELTDDPERTQIVLTTPAPTVPVERPKRRRWLLIGTACAAVVAVVAASAWAVSSRGESPAAAPAAVATLPTLAQLREVDSCGWLQQALGPTLPDGAATGVRRNTAEWSWKTTSSWGCDGSAGSGRITVELGSALTGFASTQRTVAGLDLLRRGRDCAFAVGTTWGISVDTGVAADCALAEHVIERLVAALGSLVIDPAAGTSLASVDPCALISGDELKVANSSGPAAPTAHTCSWGGDGRLRVDLNRRTDADAGTLYNGNAVDIGSGLLVYNASLPGAGSDAGCSTVYRFRAIDTGTHESVAVDLHGAAPREKRCPTGETIVAALVPRLPQR</sequence>
<dbReference type="InterPro" id="IPR011009">
    <property type="entry name" value="Kinase-like_dom_sf"/>
</dbReference>
<keyword evidence="4 5" id="KW-0067">ATP-binding</keyword>
<accession>A0A917QRN4</accession>
<keyword evidence="2 5" id="KW-0547">Nucleotide-binding</keyword>
<keyword evidence="6" id="KW-1133">Transmembrane helix</keyword>
<dbReference type="Gene3D" id="3.30.200.20">
    <property type="entry name" value="Phosphorylase Kinase, domain 1"/>
    <property type="match status" value="1"/>
</dbReference>
<dbReference type="Gene3D" id="1.10.510.10">
    <property type="entry name" value="Transferase(Phosphotransferase) domain 1"/>
    <property type="match status" value="1"/>
</dbReference>
<reference evidence="8" key="1">
    <citation type="journal article" date="2014" name="Int. J. Syst. Evol. Microbiol.">
        <title>Complete genome sequence of Corynebacterium casei LMG S-19264T (=DSM 44701T), isolated from a smear-ripened cheese.</title>
        <authorList>
            <consortium name="US DOE Joint Genome Institute (JGI-PGF)"/>
            <person name="Walter F."/>
            <person name="Albersmeier A."/>
            <person name="Kalinowski J."/>
            <person name="Ruckert C."/>
        </authorList>
    </citation>
    <scope>NUCLEOTIDE SEQUENCE</scope>
    <source>
        <strain evidence="8">CGMCC 4.7278</strain>
    </source>
</reference>
<evidence type="ECO:0000256" key="1">
    <source>
        <dbReference type="ARBA" id="ARBA00022679"/>
    </source>
</evidence>
<evidence type="ECO:0000256" key="6">
    <source>
        <dbReference type="SAM" id="Phobius"/>
    </source>
</evidence>
<dbReference type="PANTHER" id="PTHR43289:SF34">
    <property type="entry name" value="SERINE_THREONINE-PROTEIN KINASE YBDM-RELATED"/>
    <property type="match status" value="1"/>
</dbReference>
<feature type="transmembrane region" description="Helical" evidence="6">
    <location>
        <begin position="320"/>
        <end position="341"/>
    </location>
</feature>
<name>A0A917QRN4_9NOCA</name>